<reference evidence="1 2" key="3">
    <citation type="journal article" date="2022" name="Microbiol. Spectr.">
        <title>Folding features and dynamics of 3D genome architecture in plant fungal pathogens.</title>
        <authorList>
            <person name="Xia C."/>
        </authorList>
    </citation>
    <scope>NUCLEOTIDE SEQUENCE [LARGE SCALE GENOMIC DNA]</scope>
    <source>
        <strain evidence="1 2">93-210</strain>
    </source>
</reference>
<organism evidence="1 2">
    <name type="scientific">Puccinia striiformis f. sp. tritici</name>
    <dbReference type="NCBI Taxonomy" id="168172"/>
    <lineage>
        <taxon>Eukaryota</taxon>
        <taxon>Fungi</taxon>
        <taxon>Dikarya</taxon>
        <taxon>Basidiomycota</taxon>
        <taxon>Pucciniomycotina</taxon>
        <taxon>Pucciniomycetes</taxon>
        <taxon>Pucciniales</taxon>
        <taxon>Pucciniaceae</taxon>
        <taxon>Puccinia</taxon>
    </lineage>
</organism>
<accession>A0ACC0EJU0</accession>
<evidence type="ECO:0000313" key="1">
    <source>
        <dbReference type="EMBL" id="KAI7954888.1"/>
    </source>
</evidence>
<gene>
    <name evidence="1" type="ORF">MJO28_005288</name>
</gene>
<sequence length="191" mass="21227">MISITTCLQLVHQVPTLNAHGNYAYVVSPVHPLAPGPFFEIHLSPSNGANLILGQWLNFVGQLHTTWHGPSGKNMVIIVENGNWDMTDQPLLEPSPWLHIHGCLKIAETGIPTVGYNPSSECGTSYIMHSNAQLASRRQEPSYRGYLVSFEGLLFGRGNRKLHLSLSTYNVIRTNYPAHSYNLRPQPYPGI</sequence>
<dbReference type="Proteomes" id="UP001060170">
    <property type="component" value="Chromosome 5"/>
</dbReference>
<dbReference type="EMBL" id="CM045869">
    <property type="protein sequence ID" value="KAI7954888.1"/>
    <property type="molecule type" value="Genomic_DNA"/>
</dbReference>
<proteinExistence type="predicted"/>
<reference evidence="2" key="2">
    <citation type="journal article" date="2018" name="Mol. Plant Microbe Interact.">
        <title>Genome sequence resources for the wheat stripe rust pathogen (Puccinia striiformis f. sp. tritici) and the barley stripe rust pathogen (Puccinia striiformis f. sp. hordei).</title>
        <authorList>
            <person name="Xia C."/>
            <person name="Wang M."/>
            <person name="Yin C."/>
            <person name="Cornejo O.E."/>
            <person name="Hulbert S.H."/>
            <person name="Chen X."/>
        </authorList>
    </citation>
    <scope>NUCLEOTIDE SEQUENCE [LARGE SCALE GENOMIC DNA]</scope>
    <source>
        <strain evidence="2">93-210</strain>
    </source>
</reference>
<protein>
    <submittedName>
        <fullName evidence="1">Uncharacterized protein</fullName>
    </submittedName>
</protein>
<evidence type="ECO:0000313" key="2">
    <source>
        <dbReference type="Proteomes" id="UP001060170"/>
    </source>
</evidence>
<name>A0ACC0EJU0_9BASI</name>
<reference evidence="2" key="1">
    <citation type="journal article" date="2018" name="BMC Genomics">
        <title>Genomic insights into host adaptation between the wheat stripe rust pathogen (Puccinia striiformis f. sp. tritici) and the barley stripe rust pathogen (Puccinia striiformis f. sp. hordei).</title>
        <authorList>
            <person name="Xia C."/>
            <person name="Wang M."/>
            <person name="Yin C."/>
            <person name="Cornejo O.E."/>
            <person name="Hulbert S.H."/>
            <person name="Chen X."/>
        </authorList>
    </citation>
    <scope>NUCLEOTIDE SEQUENCE [LARGE SCALE GENOMIC DNA]</scope>
    <source>
        <strain evidence="2">93-210</strain>
    </source>
</reference>
<comment type="caution">
    <text evidence="1">The sequence shown here is derived from an EMBL/GenBank/DDBJ whole genome shotgun (WGS) entry which is preliminary data.</text>
</comment>
<keyword evidence="2" id="KW-1185">Reference proteome</keyword>